<feature type="domain" description="HpcH/HpaI aldolase/citrate lyase" evidence="4">
    <location>
        <begin position="29"/>
        <end position="116"/>
    </location>
</feature>
<dbReference type="GO" id="GO:0046872">
    <property type="term" value="F:metal ion binding"/>
    <property type="evidence" value="ECO:0007669"/>
    <property type="project" value="UniProtKB-KW"/>
</dbReference>
<evidence type="ECO:0000256" key="3">
    <source>
        <dbReference type="ARBA" id="ARBA00023239"/>
    </source>
</evidence>
<dbReference type="PANTHER" id="PTHR30502:SF0">
    <property type="entry name" value="PHOSPHOENOLPYRUVATE CARBOXYLASE FAMILY PROTEIN"/>
    <property type="match status" value="1"/>
</dbReference>
<dbReference type="SUPFAM" id="SSF51621">
    <property type="entry name" value="Phosphoenolpyruvate/pyruvate domain"/>
    <property type="match status" value="1"/>
</dbReference>
<evidence type="ECO:0000256" key="2">
    <source>
        <dbReference type="ARBA" id="ARBA00022723"/>
    </source>
</evidence>
<keyword evidence="3" id="KW-0456">Lyase</keyword>
<dbReference type="AlphaFoldDB" id="A0A382S576"/>
<dbReference type="Pfam" id="PF03328">
    <property type="entry name" value="HpcH_HpaI"/>
    <property type="match status" value="1"/>
</dbReference>
<evidence type="ECO:0000313" key="5">
    <source>
        <dbReference type="EMBL" id="SVD04387.1"/>
    </source>
</evidence>
<dbReference type="InterPro" id="IPR040442">
    <property type="entry name" value="Pyrv_kinase-like_dom_sf"/>
</dbReference>
<comment type="similarity">
    <text evidence="1">Belongs to the HpcH/HpaI aldolase family.</text>
</comment>
<evidence type="ECO:0000256" key="1">
    <source>
        <dbReference type="ARBA" id="ARBA00005568"/>
    </source>
</evidence>
<protein>
    <recommendedName>
        <fullName evidence="4">HpcH/HpaI aldolase/citrate lyase domain-containing protein</fullName>
    </recommendedName>
</protein>
<dbReference type="PANTHER" id="PTHR30502">
    <property type="entry name" value="2-KETO-3-DEOXY-L-RHAMNONATE ALDOLASE"/>
    <property type="match status" value="1"/>
</dbReference>
<feature type="non-terminal residue" evidence="5">
    <location>
        <position position="1"/>
    </location>
</feature>
<evidence type="ECO:0000259" key="4">
    <source>
        <dbReference type="Pfam" id="PF03328"/>
    </source>
</evidence>
<proteinExistence type="inferred from homology"/>
<accession>A0A382S576</accession>
<reference evidence="5" key="1">
    <citation type="submission" date="2018-05" db="EMBL/GenBank/DDBJ databases">
        <authorList>
            <person name="Lanie J.A."/>
            <person name="Ng W.-L."/>
            <person name="Kazmierczak K.M."/>
            <person name="Andrzejewski T.M."/>
            <person name="Davidsen T.M."/>
            <person name="Wayne K.J."/>
            <person name="Tettelin H."/>
            <person name="Glass J.I."/>
            <person name="Rusch D."/>
            <person name="Podicherti R."/>
            <person name="Tsui H.-C.T."/>
            <person name="Winkler M.E."/>
        </authorList>
    </citation>
    <scope>NUCLEOTIDE SEQUENCE</scope>
</reference>
<sequence length="230" mass="26098">EFEAEGASFRDLLRLRRFTAEQGISLYLKVGGVEALRDLKDALDLGVDGVIAPMVESPFGVVKFNEAVESIFGGRRLFKSINIETREAVERIDDILEVARGKVDNVTIGRTDLSRSYFDSVIQPDSTFIFDLIERLSYKVQSAGLALAVGGSLTLESIRVFAERKKRLGGRVSSMETRKIVFSTDRMLEQEAVLKESLRFEEIYLRFKLECEAWLSRADQERLTKLKSRF</sequence>
<dbReference type="GO" id="GO:0005737">
    <property type="term" value="C:cytoplasm"/>
    <property type="evidence" value="ECO:0007669"/>
    <property type="project" value="TreeGrafter"/>
</dbReference>
<keyword evidence="2" id="KW-0479">Metal-binding</keyword>
<name>A0A382S576_9ZZZZ</name>
<dbReference type="InterPro" id="IPR005000">
    <property type="entry name" value="Aldolase/citrate-lyase_domain"/>
</dbReference>
<gene>
    <name evidence="5" type="ORF">METZ01_LOCUS357241</name>
</gene>
<dbReference type="EMBL" id="UINC01126112">
    <property type="protein sequence ID" value="SVD04387.1"/>
    <property type="molecule type" value="Genomic_DNA"/>
</dbReference>
<dbReference type="InterPro" id="IPR050251">
    <property type="entry name" value="HpcH-HpaI_aldolase"/>
</dbReference>
<dbReference type="InterPro" id="IPR015813">
    <property type="entry name" value="Pyrv/PenolPyrv_kinase-like_dom"/>
</dbReference>
<organism evidence="5">
    <name type="scientific">marine metagenome</name>
    <dbReference type="NCBI Taxonomy" id="408172"/>
    <lineage>
        <taxon>unclassified sequences</taxon>
        <taxon>metagenomes</taxon>
        <taxon>ecological metagenomes</taxon>
    </lineage>
</organism>
<dbReference type="GO" id="GO:0016832">
    <property type="term" value="F:aldehyde-lyase activity"/>
    <property type="evidence" value="ECO:0007669"/>
    <property type="project" value="TreeGrafter"/>
</dbReference>
<dbReference type="Gene3D" id="3.20.20.60">
    <property type="entry name" value="Phosphoenolpyruvate-binding domains"/>
    <property type="match status" value="2"/>
</dbReference>